<dbReference type="GO" id="GO:0008713">
    <property type="term" value="F:ADP-heptose-lipopolysaccharide heptosyltransferase activity"/>
    <property type="evidence" value="ECO:0007669"/>
    <property type="project" value="TreeGrafter"/>
</dbReference>
<organism evidence="4 5">
    <name type="scientific">Arthrobacter agilis</name>
    <dbReference type="NCBI Taxonomy" id="37921"/>
    <lineage>
        <taxon>Bacteria</taxon>
        <taxon>Bacillati</taxon>
        <taxon>Actinomycetota</taxon>
        <taxon>Actinomycetes</taxon>
        <taxon>Micrococcales</taxon>
        <taxon>Micrococcaceae</taxon>
        <taxon>Arthrobacter</taxon>
    </lineage>
</organism>
<name>A0A2L0UIP7_9MICC</name>
<evidence type="ECO:0000256" key="2">
    <source>
        <dbReference type="ARBA" id="ARBA00022679"/>
    </source>
</evidence>
<proteinExistence type="predicted"/>
<dbReference type="InterPro" id="IPR051199">
    <property type="entry name" value="LPS_LOS_Heptosyltrfase"/>
</dbReference>
<evidence type="ECO:0000256" key="3">
    <source>
        <dbReference type="SAM" id="MobiDB-lite"/>
    </source>
</evidence>
<dbReference type="InterPro" id="IPR002201">
    <property type="entry name" value="Glyco_trans_9"/>
</dbReference>
<dbReference type="PANTHER" id="PTHR30160">
    <property type="entry name" value="TETRAACYLDISACCHARIDE 4'-KINASE-RELATED"/>
    <property type="match status" value="1"/>
</dbReference>
<evidence type="ECO:0000313" key="4">
    <source>
        <dbReference type="EMBL" id="AUZ89120.1"/>
    </source>
</evidence>
<keyword evidence="1" id="KW-0328">Glycosyltransferase</keyword>
<dbReference type="Proteomes" id="UP000239187">
    <property type="component" value="Chromosome"/>
</dbReference>
<evidence type="ECO:0000313" key="5">
    <source>
        <dbReference type="Proteomes" id="UP000239187"/>
    </source>
</evidence>
<sequence>MRLPQAGPRHDRVSQRAPRARPVRGGRHRGHRSGHGRGSGRRRTRGAGADGHHARGRDPRGPGRRGRPGRGRRLPLGGYPVRRRVLVARLDSAGDVLLAGPAVRAIAAGDHGDSPNDVVMLCGPQGAAAARLLPGVVDVVTWSAPWIVDPAPDPTPDLIGELHDRVVALGVDEAVILTSFHQSPLPLALLLRLAGVRRIAGASVDYAGSLLDVRLKPGEDFPEDQPEAERALGIAEAAGYALAPGDDGRLQVTDLVDAADLVGRGPYVVVHPGASVPARAWPPLHHAAAVELLTAAGFRVVVTGGPDETDLTSTVAGPEALDLGGRTDLATLGSVLAGATVVITGNTGPAHLAAAVGTPVVCLFSPVVPAIRWAPYRVPVELLGDQDAACALSRARICPVQGHPCLSNVSPEDVVDAVLRLSSGISSLGSRRSIGRTDGRRTTRGNR</sequence>
<dbReference type="Gene3D" id="3.40.50.2000">
    <property type="entry name" value="Glycogen Phosphorylase B"/>
    <property type="match status" value="2"/>
</dbReference>
<dbReference type="AlphaFoldDB" id="A0A2L0UIP7"/>
<dbReference type="CDD" id="cd03789">
    <property type="entry name" value="GT9_LPS_heptosyltransferase"/>
    <property type="match status" value="1"/>
</dbReference>
<feature type="compositionally biased region" description="Basic and acidic residues" evidence="3">
    <location>
        <begin position="50"/>
        <end position="61"/>
    </location>
</feature>
<dbReference type="GO" id="GO:0005829">
    <property type="term" value="C:cytosol"/>
    <property type="evidence" value="ECO:0007669"/>
    <property type="project" value="TreeGrafter"/>
</dbReference>
<dbReference type="PANTHER" id="PTHR30160:SF1">
    <property type="entry name" value="LIPOPOLYSACCHARIDE 1,2-N-ACETYLGLUCOSAMINETRANSFERASE-RELATED"/>
    <property type="match status" value="1"/>
</dbReference>
<dbReference type="Pfam" id="PF01075">
    <property type="entry name" value="Glyco_transf_9"/>
    <property type="match status" value="1"/>
</dbReference>
<reference evidence="4 5" key="1">
    <citation type="submission" date="2017-11" db="EMBL/GenBank/DDBJ databases">
        <title>Draft genome of Arthrobacter agilis strain UMCV2, a plant growth-promoting rhizobacterium and biocontrol capacity of phytopathogenic fungi.</title>
        <authorList>
            <person name="Martinez-Camara R."/>
            <person name="Santoyo G."/>
            <person name="Moreno-Hagelsieb G."/>
            <person name="Valencia-Cantero E."/>
        </authorList>
    </citation>
    <scope>NUCLEOTIDE SEQUENCE [LARGE SCALE GENOMIC DNA]</scope>
    <source>
        <strain evidence="4 5">UMCV2</strain>
    </source>
</reference>
<feature type="region of interest" description="Disordered" evidence="3">
    <location>
        <begin position="1"/>
        <end position="77"/>
    </location>
</feature>
<feature type="compositionally biased region" description="Basic residues" evidence="3">
    <location>
        <begin position="18"/>
        <end position="45"/>
    </location>
</feature>
<protein>
    <submittedName>
        <fullName evidence="4">Glycosyl transferase</fullName>
    </submittedName>
</protein>
<dbReference type="GO" id="GO:0009244">
    <property type="term" value="P:lipopolysaccharide core region biosynthetic process"/>
    <property type="evidence" value="ECO:0007669"/>
    <property type="project" value="TreeGrafter"/>
</dbReference>
<dbReference type="EMBL" id="CP024915">
    <property type="protein sequence ID" value="AUZ89120.1"/>
    <property type="molecule type" value="Genomic_DNA"/>
</dbReference>
<dbReference type="SUPFAM" id="SSF53756">
    <property type="entry name" value="UDP-Glycosyltransferase/glycogen phosphorylase"/>
    <property type="match status" value="1"/>
</dbReference>
<gene>
    <name evidence="4" type="ORF">CVO76_16890</name>
</gene>
<feature type="compositionally biased region" description="Basic residues" evidence="3">
    <location>
        <begin position="62"/>
        <end position="73"/>
    </location>
</feature>
<evidence type="ECO:0000256" key="1">
    <source>
        <dbReference type="ARBA" id="ARBA00022676"/>
    </source>
</evidence>
<accession>A0A2L0UIP7</accession>
<keyword evidence="2 4" id="KW-0808">Transferase</keyword>